<dbReference type="eggNOG" id="COG1917">
    <property type="taxonomic scope" value="Bacteria"/>
</dbReference>
<dbReference type="AlphaFoldDB" id="K4ILJ6"/>
<dbReference type="InterPro" id="IPR011051">
    <property type="entry name" value="RmlC_Cupin_sf"/>
</dbReference>
<dbReference type="KEGG" id="ptq:P700755_003297"/>
<reference evidence="2" key="2">
    <citation type="submission" date="2012-09" db="EMBL/GenBank/DDBJ databases">
        <title>The complete sequence of Psychroflexus torquis an extreme psychrophile from sea-ice that is stimulated by light.</title>
        <authorList>
            <person name="Feng S."/>
            <person name="Powell S.M."/>
            <person name="Bowman J.P."/>
        </authorList>
    </citation>
    <scope>NUCLEOTIDE SEQUENCE [LARGE SCALE GENOMIC DNA]</scope>
    <source>
        <strain evidence="2">ATCC 700755</strain>
    </source>
</reference>
<proteinExistence type="predicted"/>
<dbReference type="Pfam" id="PF07883">
    <property type="entry name" value="Cupin_2"/>
    <property type="match status" value="1"/>
</dbReference>
<dbReference type="EMBL" id="CP003879">
    <property type="protein sequence ID" value="AFU69941.1"/>
    <property type="molecule type" value="Genomic_DNA"/>
</dbReference>
<evidence type="ECO:0000313" key="2">
    <source>
        <dbReference type="EMBL" id="AFU69941.1"/>
    </source>
</evidence>
<dbReference type="CDD" id="cd02208">
    <property type="entry name" value="cupin_RmlC-like"/>
    <property type="match status" value="1"/>
</dbReference>
<dbReference type="HOGENOM" id="CLU_108780_1_0_10"/>
<accession>K4ILJ6</accession>
<dbReference type="OrthoDB" id="1423961at2"/>
<feature type="domain" description="Cupin type-2" evidence="1">
    <location>
        <begin position="43"/>
        <end position="101"/>
    </location>
</feature>
<dbReference type="RefSeq" id="WP_015025489.1">
    <property type="nucleotide sequence ID" value="NC_018721.1"/>
</dbReference>
<dbReference type="PANTHER" id="PTHR36440">
    <property type="entry name" value="PUTATIVE (AFU_ORTHOLOGUE AFUA_8G07350)-RELATED"/>
    <property type="match status" value="1"/>
</dbReference>
<keyword evidence="3" id="KW-1185">Reference proteome</keyword>
<reference evidence="2" key="1">
    <citation type="submission" date="2006-03" db="EMBL/GenBank/DDBJ databases">
        <authorList>
            <person name="Bowman J."/>
            <person name="Ferriera S."/>
            <person name="Johnson J."/>
            <person name="Kravitz S."/>
            <person name="Halpern A."/>
            <person name="Remington K."/>
            <person name="Beeson K."/>
            <person name="Tran B."/>
            <person name="Rogers Y.-H."/>
            <person name="Friedman R."/>
            <person name="Venter J.C."/>
        </authorList>
    </citation>
    <scope>NUCLEOTIDE SEQUENCE [LARGE SCALE GENOMIC DNA]</scope>
    <source>
        <strain evidence="2">ATCC 700755</strain>
    </source>
</reference>
<name>K4ILJ6_PSYTT</name>
<evidence type="ECO:0000259" key="1">
    <source>
        <dbReference type="Pfam" id="PF07883"/>
    </source>
</evidence>
<gene>
    <name evidence="2" type="ordered locus">P700755_003297</name>
</gene>
<evidence type="ECO:0000313" key="3">
    <source>
        <dbReference type="Proteomes" id="UP000008514"/>
    </source>
</evidence>
<dbReference type="InterPro" id="IPR013096">
    <property type="entry name" value="Cupin_2"/>
</dbReference>
<dbReference type="InterPro" id="IPR014710">
    <property type="entry name" value="RmlC-like_jellyroll"/>
</dbReference>
<dbReference type="SUPFAM" id="SSF51182">
    <property type="entry name" value="RmlC-like cupins"/>
    <property type="match status" value="1"/>
</dbReference>
<dbReference type="Gene3D" id="2.60.120.10">
    <property type="entry name" value="Jelly Rolls"/>
    <property type="match status" value="1"/>
</dbReference>
<protein>
    <submittedName>
        <fullName evidence="2">Cupin domain protein</fullName>
    </submittedName>
</protein>
<dbReference type="STRING" id="313595.P700755_003297"/>
<dbReference type="PANTHER" id="PTHR36440:SF1">
    <property type="entry name" value="PUTATIVE (AFU_ORTHOLOGUE AFUA_8G07350)-RELATED"/>
    <property type="match status" value="1"/>
</dbReference>
<dbReference type="Proteomes" id="UP000008514">
    <property type="component" value="Chromosome"/>
</dbReference>
<dbReference type="InterPro" id="IPR053146">
    <property type="entry name" value="QDO-like"/>
</dbReference>
<organism evidence="2 3">
    <name type="scientific">Psychroflexus torquis (strain ATCC 700755 / CIP 106069 / ACAM 623)</name>
    <dbReference type="NCBI Taxonomy" id="313595"/>
    <lineage>
        <taxon>Bacteria</taxon>
        <taxon>Pseudomonadati</taxon>
        <taxon>Bacteroidota</taxon>
        <taxon>Flavobacteriia</taxon>
        <taxon>Flavobacteriales</taxon>
        <taxon>Flavobacteriaceae</taxon>
        <taxon>Psychroflexus</taxon>
    </lineage>
</organism>
<sequence length="179" mass="20542">MIKKGDTIVNARTGQKMTFLETWAETNGTQLKIDCVSPASSQKEKSHVHPYQENRFTVSKGQLLFTTDGKEHLASVGDVISIPKNIPHSFYNADQADAHYIQEFFPALKTDSLFETFFVLERENKLNKRGTPNVFRTALILLNFKNEIRLAHPNWKLQKITFKLLAPFAKLMGYKAFYE</sequence>